<evidence type="ECO:0000256" key="1">
    <source>
        <dbReference type="SAM" id="MobiDB-lite"/>
    </source>
</evidence>
<protein>
    <submittedName>
        <fullName evidence="2">Uncharacterized protein</fullName>
    </submittedName>
</protein>
<sequence>MAEANPKPLPNNGGDPLNKKNTTSATAVGGSKEVKIEDTGSSKPKKGTTPCDNPDDLREFCTPYIRLDIGNARGWIRKMRELKIKFNNDSAPTDDVDKKEFELWKKIWGNEQKGDDHDPDVGSSK</sequence>
<feature type="region of interest" description="Disordered" evidence="1">
    <location>
        <begin position="1"/>
        <end position="57"/>
    </location>
</feature>
<gene>
    <name evidence="2" type="ORF">LVIROSA_LOCUS30281</name>
</gene>
<name>A0AAU9P2W4_9ASTR</name>
<evidence type="ECO:0000313" key="2">
    <source>
        <dbReference type="EMBL" id="CAH1444454.1"/>
    </source>
</evidence>
<accession>A0AAU9P2W4</accession>
<dbReference type="EMBL" id="CAKMRJ010005523">
    <property type="protein sequence ID" value="CAH1444454.1"/>
    <property type="molecule type" value="Genomic_DNA"/>
</dbReference>
<dbReference type="Proteomes" id="UP001157418">
    <property type="component" value="Unassembled WGS sequence"/>
</dbReference>
<organism evidence="2 3">
    <name type="scientific">Lactuca virosa</name>
    <dbReference type="NCBI Taxonomy" id="75947"/>
    <lineage>
        <taxon>Eukaryota</taxon>
        <taxon>Viridiplantae</taxon>
        <taxon>Streptophyta</taxon>
        <taxon>Embryophyta</taxon>
        <taxon>Tracheophyta</taxon>
        <taxon>Spermatophyta</taxon>
        <taxon>Magnoliopsida</taxon>
        <taxon>eudicotyledons</taxon>
        <taxon>Gunneridae</taxon>
        <taxon>Pentapetalae</taxon>
        <taxon>asterids</taxon>
        <taxon>campanulids</taxon>
        <taxon>Asterales</taxon>
        <taxon>Asteraceae</taxon>
        <taxon>Cichorioideae</taxon>
        <taxon>Cichorieae</taxon>
        <taxon>Lactucinae</taxon>
        <taxon>Lactuca</taxon>
    </lineage>
</organism>
<comment type="caution">
    <text evidence="2">The sequence shown here is derived from an EMBL/GenBank/DDBJ whole genome shotgun (WGS) entry which is preliminary data.</text>
</comment>
<dbReference type="AlphaFoldDB" id="A0AAU9P2W4"/>
<reference evidence="2 3" key="1">
    <citation type="submission" date="2022-01" db="EMBL/GenBank/DDBJ databases">
        <authorList>
            <person name="Xiong W."/>
            <person name="Schranz E."/>
        </authorList>
    </citation>
    <scope>NUCLEOTIDE SEQUENCE [LARGE SCALE GENOMIC DNA]</scope>
</reference>
<keyword evidence="3" id="KW-1185">Reference proteome</keyword>
<evidence type="ECO:0000313" key="3">
    <source>
        <dbReference type="Proteomes" id="UP001157418"/>
    </source>
</evidence>
<proteinExistence type="predicted"/>